<dbReference type="AlphaFoldDB" id="A0A1H6KT52"/>
<accession>A0A1H6KT52</accession>
<gene>
    <name evidence="1" type="ORF">SAMN02910265_02463</name>
</gene>
<sequence length="436" mass="49646">MGFFSNTKINIIKKVTAGIVIAVTGAKAALKCELISMEENENDMTYPMVMTLNGTPLMEMHPSYCPTCCGLLATGYGLDNVKCTELTDISDKINSGFTGVDDFLEIIKPLIGLFEDGVYLIRDTKTFPVDGDGHFFWAVPDELKYYNAYTDAYYITDLMQLIELKGAFLYPTQSRDRYDENRVKYYMNLFSSGKEKPRAIAYNAMGGMSALLDGHHKACAAARLHATLDTIVITKGHLAGDKDNIQIRFGYYLDAEYDIAVDKASGLPSKLYKQYTEQMADLYAKKKQQPPVLYKGLPVESRFAKREWEKCYTDAVYYYPTADQFAGELACDYSAIEDMSPEDIYYYVFQQEDPVYYAKILMSRFVWTNDKRTKELLMKFARYNSFSGDTKQIIAAALRGLMNFKDDETEKIFVDFVVCGDDYLADIAKDYWEDAE</sequence>
<name>A0A1H6KT52_RUMFL</name>
<proteinExistence type="predicted"/>
<reference evidence="1 2" key="1">
    <citation type="submission" date="2016-10" db="EMBL/GenBank/DDBJ databases">
        <authorList>
            <person name="de Groot N.N."/>
        </authorList>
    </citation>
    <scope>NUCLEOTIDE SEQUENCE [LARGE SCALE GENOMIC DNA]</scope>
    <source>
        <strain evidence="1 2">YAD2003</strain>
    </source>
</reference>
<evidence type="ECO:0000313" key="1">
    <source>
        <dbReference type="EMBL" id="SEH74768.1"/>
    </source>
</evidence>
<dbReference type="Proteomes" id="UP000183190">
    <property type="component" value="Unassembled WGS sequence"/>
</dbReference>
<organism evidence="1 2">
    <name type="scientific">Ruminococcus flavefaciens</name>
    <dbReference type="NCBI Taxonomy" id="1265"/>
    <lineage>
        <taxon>Bacteria</taxon>
        <taxon>Bacillati</taxon>
        <taxon>Bacillota</taxon>
        <taxon>Clostridia</taxon>
        <taxon>Eubacteriales</taxon>
        <taxon>Oscillospiraceae</taxon>
        <taxon>Ruminococcus</taxon>
    </lineage>
</organism>
<dbReference type="RefSeq" id="WP_074717843.1">
    <property type="nucleotide sequence ID" value="NZ_FNWV01000009.1"/>
</dbReference>
<protein>
    <submittedName>
        <fullName evidence="1">Uncharacterized protein</fullName>
    </submittedName>
</protein>
<dbReference type="OrthoDB" id="1884491at2"/>
<evidence type="ECO:0000313" key="2">
    <source>
        <dbReference type="Proteomes" id="UP000183190"/>
    </source>
</evidence>
<dbReference type="EMBL" id="FNWV01000009">
    <property type="protein sequence ID" value="SEH74768.1"/>
    <property type="molecule type" value="Genomic_DNA"/>
</dbReference>